<dbReference type="PANTHER" id="PTHR47979">
    <property type="entry name" value="DRAB11-RELATED"/>
    <property type="match status" value="1"/>
</dbReference>
<dbReference type="GO" id="GO:0005525">
    <property type="term" value="F:GTP binding"/>
    <property type="evidence" value="ECO:0007669"/>
    <property type="project" value="InterPro"/>
</dbReference>
<keyword evidence="1" id="KW-0732">Signal</keyword>
<evidence type="ECO:0000313" key="4">
    <source>
        <dbReference type="Proteomes" id="UP000316621"/>
    </source>
</evidence>
<evidence type="ECO:0000313" key="3">
    <source>
        <dbReference type="EMBL" id="RZC58885.1"/>
    </source>
</evidence>
<evidence type="ECO:0000259" key="2">
    <source>
        <dbReference type="Pfam" id="PF25133"/>
    </source>
</evidence>
<protein>
    <recommendedName>
        <fullName evidence="2">TRM5/TYW2-like N-terminal domain-containing protein</fullName>
    </recommendedName>
</protein>
<dbReference type="Gene3D" id="3.40.50.300">
    <property type="entry name" value="P-loop containing nucleotide triphosphate hydrolases"/>
    <property type="match status" value="1"/>
</dbReference>
<dbReference type="Proteomes" id="UP000316621">
    <property type="component" value="Chromosome 4"/>
</dbReference>
<dbReference type="STRING" id="3469.A0A4Y7JGV8"/>
<feature type="chain" id="PRO_5021359157" description="TRM5/TYW2-like N-terminal domain-containing protein" evidence="1">
    <location>
        <begin position="19"/>
        <end position="246"/>
    </location>
</feature>
<keyword evidence="4" id="KW-1185">Reference proteome</keyword>
<dbReference type="InterPro" id="IPR056744">
    <property type="entry name" value="TRM5/TYW2-like_N"/>
</dbReference>
<dbReference type="EMBL" id="CM010718">
    <property type="protein sequence ID" value="RZC58885.1"/>
    <property type="molecule type" value="Genomic_DNA"/>
</dbReference>
<dbReference type="GO" id="GO:0003924">
    <property type="term" value="F:GTPase activity"/>
    <property type="evidence" value="ECO:0007669"/>
    <property type="project" value="InterPro"/>
</dbReference>
<dbReference type="InterPro" id="IPR027417">
    <property type="entry name" value="P-loop_NTPase"/>
</dbReference>
<dbReference type="Gramene" id="RZC58885">
    <property type="protein sequence ID" value="RZC58885"/>
    <property type="gene ID" value="C5167_006189"/>
</dbReference>
<feature type="domain" description="TRM5/TYW2-like N-terminal" evidence="2">
    <location>
        <begin position="69"/>
        <end position="119"/>
    </location>
</feature>
<organism evidence="3 4">
    <name type="scientific">Papaver somniferum</name>
    <name type="common">Opium poppy</name>
    <dbReference type="NCBI Taxonomy" id="3469"/>
    <lineage>
        <taxon>Eukaryota</taxon>
        <taxon>Viridiplantae</taxon>
        <taxon>Streptophyta</taxon>
        <taxon>Embryophyta</taxon>
        <taxon>Tracheophyta</taxon>
        <taxon>Spermatophyta</taxon>
        <taxon>Magnoliopsida</taxon>
        <taxon>Ranunculales</taxon>
        <taxon>Papaveraceae</taxon>
        <taxon>Papaveroideae</taxon>
        <taxon>Papaver</taxon>
    </lineage>
</organism>
<dbReference type="Pfam" id="PF25133">
    <property type="entry name" value="TYW2_N_2"/>
    <property type="match status" value="1"/>
</dbReference>
<name>A0A4Y7JGV8_PAPSO</name>
<accession>A0A4Y7JGV8</accession>
<dbReference type="SMART" id="SM00175">
    <property type="entry name" value="RAB"/>
    <property type="match status" value="1"/>
</dbReference>
<feature type="signal peptide" evidence="1">
    <location>
        <begin position="1"/>
        <end position="18"/>
    </location>
</feature>
<gene>
    <name evidence="3" type="ORF">C5167_006189</name>
</gene>
<dbReference type="AlphaFoldDB" id="A0A4Y7JGV8"/>
<proteinExistence type="predicted"/>
<dbReference type="InterPro" id="IPR050209">
    <property type="entry name" value="Rab_GTPases_membrane_traffic"/>
</dbReference>
<evidence type="ECO:0000256" key="1">
    <source>
        <dbReference type="SAM" id="SignalP"/>
    </source>
</evidence>
<sequence length="246" mass="27783">MAWYGLAIKVLLSLRAQLMQIRWPSYLFTPVTVKSYTLFVNKRKHALKDGIDFHDGVHHLEPAKDERTGLPENLLEQIPTRWERLGDIVVLPVTSFKDQLWESLGEEYKAVTSACYRVVGAMLVYDIAKRQSFDLTCWWLEELQGHADKNFHAVPTEDAQGIRSKGRTSLLRDRLFSSVLTEIFNIVNVADEDQSNGSQASLTGKSIIVPGPAQVILTKSTTSSRGRAEHGLRRTTLCYLNKEAIP</sequence>
<reference evidence="3 4" key="1">
    <citation type="journal article" date="2018" name="Science">
        <title>The opium poppy genome and morphinan production.</title>
        <authorList>
            <person name="Guo L."/>
            <person name="Winzer T."/>
            <person name="Yang X."/>
            <person name="Li Y."/>
            <person name="Ning Z."/>
            <person name="He Z."/>
            <person name="Teodor R."/>
            <person name="Lu Y."/>
            <person name="Bowser T.A."/>
            <person name="Graham I.A."/>
            <person name="Ye K."/>
        </authorList>
    </citation>
    <scope>NUCLEOTIDE SEQUENCE [LARGE SCALE GENOMIC DNA]</scope>
    <source>
        <strain evidence="4">cv. HN1</strain>
        <tissue evidence="3">Leaves</tissue>
    </source>
</reference>